<evidence type="ECO:0000313" key="10">
    <source>
        <dbReference type="Proteomes" id="UP000095728"/>
    </source>
</evidence>
<evidence type="ECO:0000256" key="5">
    <source>
        <dbReference type="ARBA" id="ARBA00022989"/>
    </source>
</evidence>
<evidence type="ECO:0000256" key="7">
    <source>
        <dbReference type="ARBA" id="ARBA00029435"/>
    </source>
</evidence>
<comment type="function">
    <text evidence="8">Catalyzes the reaction which results in unsaturation at C-7 in the B ring of sterols.</text>
</comment>
<gene>
    <name evidence="9" type="ORF">AWRI3579_g1739</name>
</gene>
<evidence type="ECO:0000256" key="8">
    <source>
        <dbReference type="RuleBase" id="RU368083"/>
    </source>
</evidence>
<dbReference type="STRING" id="56408.A0A1E5REW8"/>
<keyword evidence="3" id="KW-0812">Transmembrane</keyword>
<dbReference type="PANTHER" id="PTHR10868:SF1">
    <property type="entry name" value="SIGMA NON-OPIOID INTRACELLULAR RECEPTOR 1"/>
    <property type="match status" value="1"/>
</dbReference>
<dbReference type="FunCoup" id="A0A1E5REW8">
    <property type="interactions" value="149"/>
</dbReference>
<dbReference type="InterPro" id="IPR006716">
    <property type="entry name" value="ERG2_sigma1_rcpt-like"/>
</dbReference>
<accession>A0A1E5REW8</accession>
<dbReference type="InParanoid" id="A0A1E5REW8"/>
<keyword evidence="6" id="KW-0472">Membrane</keyword>
<dbReference type="GO" id="GO:0016853">
    <property type="term" value="F:isomerase activity"/>
    <property type="evidence" value="ECO:0007669"/>
    <property type="project" value="UniProtKB-KW"/>
</dbReference>
<protein>
    <recommendedName>
        <fullName evidence="8">C-8 sterol isomerase</fullName>
        <ecNumber evidence="8">5.-.-.-</ecNumber>
    </recommendedName>
    <alternativeName>
        <fullName evidence="8">Delta-8--delta-7 sterol isomerase</fullName>
    </alternativeName>
</protein>
<dbReference type="OrthoDB" id="347124at2759"/>
<keyword evidence="4" id="KW-0256">Endoplasmic reticulum</keyword>
<keyword evidence="5" id="KW-1133">Transmembrane helix</keyword>
<dbReference type="AlphaFoldDB" id="A0A1E5REW8"/>
<dbReference type="EMBL" id="LPNM01000007">
    <property type="protein sequence ID" value="OEJ85435.1"/>
    <property type="molecule type" value="Genomic_DNA"/>
</dbReference>
<dbReference type="EC" id="5.-.-.-" evidence="8"/>
<dbReference type="UniPathway" id="UPA00768"/>
<evidence type="ECO:0000256" key="4">
    <source>
        <dbReference type="ARBA" id="ARBA00022824"/>
    </source>
</evidence>
<sequence length="223" mass="25375">MNLLRITLLLVAVYSFLNRFLYTWLPTNYIFDPKVLNTICNSVIAKHNDLSTQESTKDFFVDLRNELANTYGEQYINKYVDEEWVFNNAGGAMGHMIILHASITEYLIIFGSAVGTEGHTGVHFADDYFTILVGEQTAALPYALKPEVYKPGMTHHLQKGYAKQYSMPSGSFALELAQGYIPAMLPFGFLDTFSSTLDIYTLYRTVYLTGRDMLKNLFINRKL</sequence>
<evidence type="ECO:0000256" key="2">
    <source>
        <dbReference type="ARBA" id="ARBA00007141"/>
    </source>
</evidence>
<dbReference type="GO" id="GO:0006696">
    <property type="term" value="P:ergosterol biosynthetic process"/>
    <property type="evidence" value="ECO:0007669"/>
    <property type="project" value="TreeGrafter"/>
</dbReference>
<reference evidence="10" key="1">
    <citation type="journal article" date="2016" name="Genome Announc.">
        <title>Genome sequences of three species of Hanseniaspora isolated from spontaneous wine fermentations.</title>
        <authorList>
            <person name="Sternes P.R."/>
            <person name="Lee D."/>
            <person name="Kutyna D.R."/>
            <person name="Borneman A.R."/>
        </authorList>
    </citation>
    <scope>NUCLEOTIDE SEQUENCE [LARGE SCALE GENOMIC DNA]</scope>
    <source>
        <strain evidence="10">AWRI3579</strain>
    </source>
</reference>
<organism evidence="9 10">
    <name type="scientific">Hanseniaspora osmophila</name>
    <dbReference type="NCBI Taxonomy" id="56408"/>
    <lineage>
        <taxon>Eukaryota</taxon>
        <taxon>Fungi</taxon>
        <taxon>Dikarya</taxon>
        <taxon>Ascomycota</taxon>
        <taxon>Saccharomycotina</taxon>
        <taxon>Saccharomycetes</taxon>
        <taxon>Saccharomycodales</taxon>
        <taxon>Saccharomycodaceae</taxon>
        <taxon>Hanseniaspora</taxon>
    </lineage>
</organism>
<comment type="caution">
    <text evidence="9">The sequence shown here is derived from an EMBL/GenBank/DDBJ whole genome shotgun (WGS) entry which is preliminary data.</text>
</comment>
<dbReference type="GO" id="GO:0005789">
    <property type="term" value="C:endoplasmic reticulum membrane"/>
    <property type="evidence" value="ECO:0007669"/>
    <property type="project" value="UniProtKB-SubCell"/>
</dbReference>
<dbReference type="PANTHER" id="PTHR10868">
    <property type="entry name" value="SIGMA 1-TYPE OPIOID RECEPTOR-RELATED"/>
    <property type="match status" value="1"/>
</dbReference>
<comment type="similarity">
    <text evidence="2 8">Belongs to the ERG2 family.</text>
</comment>
<dbReference type="Proteomes" id="UP000095728">
    <property type="component" value="Unassembled WGS sequence"/>
</dbReference>
<name>A0A1E5REW8_9ASCO</name>
<evidence type="ECO:0000256" key="6">
    <source>
        <dbReference type="ARBA" id="ARBA00023136"/>
    </source>
</evidence>
<evidence type="ECO:0000256" key="3">
    <source>
        <dbReference type="ARBA" id="ARBA00022692"/>
    </source>
</evidence>
<evidence type="ECO:0000313" key="9">
    <source>
        <dbReference type="EMBL" id="OEJ85435.1"/>
    </source>
</evidence>
<keyword evidence="10" id="KW-1185">Reference proteome</keyword>
<dbReference type="Pfam" id="PF04622">
    <property type="entry name" value="ERG2_Sigma1R"/>
    <property type="match status" value="1"/>
</dbReference>
<comment type="pathway">
    <text evidence="7 8">Steroid metabolism; ergosterol biosynthesis.</text>
</comment>
<proteinExistence type="inferred from homology"/>
<comment type="subcellular location">
    <subcellularLocation>
        <location evidence="1">Endoplasmic reticulum membrane</location>
    </subcellularLocation>
</comment>
<evidence type="ECO:0000256" key="1">
    <source>
        <dbReference type="ARBA" id="ARBA00004586"/>
    </source>
</evidence>
<keyword evidence="9" id="KW-0413">Isomerase</keyword>